<evidence type="ECO:0000313" key="2">
    <source>
        <dbReference type="Proteomes" id="UP000218965"/>
    </source>
</evidence>
<reference evidence="2" key="1">
    <citation type="submission" date="2015-12" db="EMBL/GenBank/DDBJ databases">
        <authorList>
            <person name="Shamseldin A."/>
            <person name="Moawad H."/>
            <person name="Abd El-Rahim W.M."/>
            <person name="Sadowsky M.J."/>
        </authorList>
    </citation>
    <scope>NUCLEOTIDE SEQUENCE [LARGE SCALE GENOMIC DNA]</scope>
    <source>
        <strain evidence="2">JAM AC0309</strain>
    </source>
</reference>
<protein>
    <submittedName>
        <fullName evidence="1">Uncharacterized protein</fullName>
    </submittedName>
</protein>
<gene>
    <name evidence="1" type="ORF">MalAC0309_2354</name>
</gene>
<dbReference type="Proteomes" id="UP000218965">
    <property type="component" value="Chromosome"/>
</dbReference>
<dbReference type="EMBL" id="AP017315">
    <property type="protein sequence ID" value="BAU33196.1"/>
    <property type="molecule type" value="Genomic_DNA"/>
</dbReference>
<evidence type="ECO:0000313" key="1">
    <source>
        <dbReference type="EMBL" id="BAU33196.1"/>
    </source>
</evidence>
<reference evidence="1 2" key="2">
    <citation type="submission" date="2016-01" db="EMBL/GenBank/DDBJ databases">
        <title>Microcella alkaliphila JAM AC0309 whole genome shotgun sequence.</title>
        <authorList>
            <person name="Kurata A."/>
            <person name="Hirose Y."/>
            <person name="Kishimoto N."/>
            <person name="Kobayashi T."/>
        </authorList>
    </citation>
    <scope>NUCLEOTIDE SEQUENCE [LARGE SCALE GENOMIC DNA]</scope>
    <source>
        <strain evidence="1 2">JAM AC0309</strain>
    </source>
</reference>
<sequence length="99" mass="10264">MSGVVSFVAHPSTLTSDGRAAGGFSARTQSDACGEFAREPVRRANIDVSVVASAIAREGGSVSVLLPSRKRESNARGTVMRAEAVPLPLTIDVLGTLPR</sequence>
<accession>A0A0U5BRB2</accession>
<dbReference type="KEGG" id="malk:MalAC0309_2354"/>
<proteinExistence type="predicted"/>
<name>A0A0U5BRB2_9MICO</name>
<organism evidence="1 2">
    <name type="scientific">Microcella alkaliphila</name>
    <dbReference type="NCBI Taxonomy" id="279828"/>
    <lineage>
        <taxon>Bacteria</taxon>
        <taxon>Bacillati</taxon>
        <taxon>Actinomycetota</taxon>
        <taxon>Actinomycetes</taxon>
        <taxon>Micrococcales</taxon>
        <taxon>Microbacteriaceae</taxon>
        <taxon>Microcella</taxon>
    </lineage>
</organism>
<dbReference type="AlphaFoldDB" id="A0A0U5BRB2"/>